<evidence type="ECO:0000313" key="3">
    <source>
        <dbReference type="Proteomes" id="UP000027073"/>
    </source>
</evidence>
<dbReference type="Proteomes" id="UP000027073">
    <property type="component" value="Unassembled WGS sequence"/>
</dbReference>
<reference evidence="3" key="1">
    <citation type="journal article" date="2014" name="Proc. Natl. Acad. Sci. U.S.A.">
        <title>Extensive sampling of basidiomycete genomes demonstrates inadequacy of the white-rot/brown-rot paradigm for wood decay fungi.</title>
        <authorList>
            <person name="Riley R."/>
            <person name="Salamov A.A."/>
            <person name="Brown D.W."/>
            <person name="Nagy L.G."/>
            <person name="Floudas D."/>
            <person name="Held B.W."/>
            <person name="Levasseur A."/>
            <person name="Lombard V."/>
            <person name="Morin E."/>
            <person name="Otillar R."/>
            <person name="Lindquist E.A."/>
            <person name="Sun H."/>
            <person name="LaButti K.M."/>
            <person name="Schmutz J."/>
            <person name="Jabbour D."/>
            <person name="Luo H."/>
            <person name="Baker S.E."/>
            <person name="Pisabarro A.G."/>
            <person name="Walton J.D."/>
            <person name="Blanchette R.A."/>
            <person name="Henrissat B."/>
            <person name="Martin F."/>
            <person name="Cullen D."/>
            <person name="Hibbett D.S."/>
            <person name="Grigoriev I.V."/>
        </authorList>
    </citation>
    <scope>NUCLEOTIDE SEQUENCE [LARGE SCALE GENOMIC DNA]</scope>
    <source>
        <strain evidence="3">PC15</strain>
    </source>
</reference>
<feature type="region of interest" description="Disordered" evidence="1">
    <location>
        <begin position="122"/>
        <end position="159"/>
    </location>
</feature>
<evidence type="ECO:0000313" key="2">
    <source>
        <dbReference type="EMBL" id="KDQ26829.1"/>
    </source>
</evidence>
<dbReference type="EMBL" id="KL198009">
    <property type="protein sequence ID" value="KDQ26829.1"/>
    <property type="molecule type" value="Genomic_DNA"/>
</dbReference>
<dbReference type="HOGENOM" id="CLU_138299_0_0_1"/>
<dbReference type="AlphaFoldDB" id="A0A067NG96"/>
<gene>
    <name evidence="2" type="ORF">PLEOSDRAFT_30016</name>
</gene>
<dbReference type="STRING" id="1137138.A0A067NG96"/>
<name>A0A067NG96_PLEO1</name>
<organism evidence="2 3">
    <name type="scientific">Pleurotus ostreatus (strain PC15)</name>
    <name type="common">Oyster mushroom</name>
    <dbReference type="NCBI Taxonomy" id="1137138"/>
    <lineage>
        <taxon>Eukaryota</taxon>
        <taxon>Fungi</taxon>
        <taxon>Dikarya</taxon>
        <taxon>Basidiomycota</taxon>
        <taxon>Agaricomycotina</taxon>
        <taxon>Agaricomycetes</taxon>
        <taxon>Agaricomycetidae</taxon>
        <taxon>Agaricales</taxon>
        <taxon>Pleurotineae</taxon>
        <taxon>Pleurotaceae</taxon>
        <taxon>Pleurotus</taxon>
    </lineage>
</organism>
<sequence>QQYAHMKIRFDDPAQANKAIRDGVFVQGKIVSVWKDEQEPPMCYRCHNVGDGHFAASCTVEIELCGHCSEKHWSRDCPNPGAKWCHKCKKAGHRVGDRTCESRRQALEMMRRADPEARQRYFMERDNPETWGNPPAWERRGKRGRQWERGKLAGALPAR</sequence>
<feature type="non-terminal residue" evidence="2">
    <location>
        <position position="1"/>
    </location>
</feature>
<protein>
    <recommendedName>
        <fullName evidence="4">CCHC-type domain-containing protein</fullName>
    </recommendedName>
</protein>
<accession>A0A067NG96</accession>
<dbReference type="Gene3D" id="4.10.60.10">
    <property type="entry name" value="Zinc finger, CCHC-type"/>
    <property type="match status" value="1"/>
</dbReference>
<evidence type="ECO:0000256" key="1">
    <source>
        <dbReference type="SAM" id="MobiDB-lite"/>
    </source>
</evidence>
<dbReference type="OrthoDB" id="4230923at2759"/>
<proteinExistence type="predicted"/>
<dbReference type="VEuPathDB" id="FungiDB:PLEOSDRAFT_30016"/>
<evidence type="ECO:0008006" key="4">
    <source>
        <dbReference type="Google" id="ProtNLM"/>
    </source>
</evidence>
<dbReference type="InParanoid" id="A0A067NG96"/>